<sequence>MARAETEKHAADAFVSHPAWASEGAFCSQLVIAAYQAAASMCEVKPKRVLNLHAAATSPVTLHRGLKKSEHFHECGYLRHVA</sequence>
<comment type="caution">
    <text evidence="1">The sequence shown here is derived from an EMBL/GenBank/DDBJ whole genome shotgun (WGS) entry which is preliminary data.</text>
</comment>
<evidence type="ECO:0000313" key="1">
    <source>
        <dbReference type="EMBL" id="KKB63114.1"/>
    </source>
</evidence>
<dbReference type="PATRIC" id="fig|28092.6.peg.3230"/>
<gene>
    <name evidence="1" type="ORF">WM40_13715</name>
</gene>
<organism evidence="1 2">
    <name type="scientific">Robbsia andropogonis</name>
    <dbReference type="NCBI Taxonomy" id="28092"/>
    <lineage>
        <taxon>Bacteria</taxon>
        <taxon>Pseudomonadati</taxon>
        <taxon>Pseudomonadota</taxon>
        <taxon>Betaproteobacteria</taxon>
        <taxon>Burkholderiales</taxon>
        <taxon>Burkholderiaceae</taxon>
        <taxon>Robbsia</taxon>
    </lineage>
</organism>
<proteinExistence type="predicted"/>
<name>A0A0F5JZT2_9BURK</name>
<keyword evidence="2" id="KW-1185">Reference proteome</keyword>
<dbReference type="EMBL" id="LAQU01000013">
    <property type="protein sequence ID" value="KKB63114.1"/>
    <property type="molecule type" value="Genomic_DNA"/>
</dbReference>
<reference evidence="1 2" key="1">
    <citation type="submission" date="2015-03" db="EMBL/GenBank/DDBJ databases">
        <title>Draft Genome Sequence of Burkholderia andropogonis type strain ICMP2807, isolated from Sorghum bicolor.</title>
        <authorList>
            <person name="Lopes-Santos L."/>
            <person name="Castro D.B."/>
            <person name="Ottoboni L.M."/>
            <person name="Park D."/>
            <person name="Weirc B.S."/>
            <person name="Destefano S.A."/>
        </authorList>
    </citation>
    <scope>NUCLEOTIDE SEQUENCE [LARGE SCALE GENOMIC DNA]</scope>
    <source>
        <strain evidence="1 2">ICMP2807</strain>
    </source>
</reference>
<dbReference type="Proteomes" id="UP000033618">
    <property type="component" value="Unassembled WGS sequence"/>
</dbReference>
<evidence type="ECO:0000313" key="2">
    <source>
        <dbReference type="Proteomes" id="UP000033618"/>
    </source>
</evidence>
<accession>A0A0F5JZT2</accession>
<dbReference type="AlphaFoldDB" id="A0A0F5JZT2"/>
<protein>
    <submittedName>
        <fullName evidence="1">Uncharacterized protein</fullName>
    </submittedName>
</protein>